<dbReference type="Gene3D" id="1.10.260.40">
    <property type="entry name" value="lambda repressor-like DNA-binding domains"/>
    <property type="match status" value="1"/>
</dbReference>
<dbReference type="InterPro" id="IPR010982">
    <property type="entry name" value="Lambda_DNA-bd_dom_sf"/>
</dbReference>
<name>A0AAW6B2R0_9BACL</name>
<gene>
    <name evidence="3" type="ORF">PNO30_03415</name>
</gene>
<dbReference type="SMART" id="SM00530">
    <property type="entry name" value="HTH_XRE"/>
    <property type="match status" value="1"/>
</dbReference>
<dbReference type="SUPFAM" id="SSF47413">
    <property type="entry name" value="lambda repressor-like DNA-binding domains"/>
    <property type="match status" value="1"/>
</dbReference>
<dbReference type="RefSeq" id="WP_271987169.1">
    <property type="nucleotide sequence ID" value="NZ_JAQMFS010000049.1"/>
</dbReference>
<dbReference type="GO" id="GO:0003677">
    <property type="term" value="F:DNA binding"/>
    <property type="evidence" value="ECO:0007669"/>
    <property type="project" value="UniProtKB-KW"/>
</dbReference>
<dbReference type="CDD" id="cd00093">
    <property type="entry name" value="HTH_XRE"/>
    <property type="match status" value="1"/>
</dbReference>
<organism evidence="3 4">
    <name type="scientific">Gemella haemolysans</name>
    <dbReference type="NCBI Taxonomy" id="1379"/>
    <lineage>
        <taxon>Bacteria</taxon>
        <taxon>Bacillati</taxon>
        <taxon>Bacillota</taxon>
        <taxon>Bacilli</taxon>
        <taxon>Bacillales</taxon>
        <taxon>Gemellaceae</taxon>
        <taxon>Gemella</taxon>
    </lineage>
</organism>
<feature type="domain" description="HTH cro/C1-type" evidence="2">
    <location>
        <begin position="7"/>
        <end position="59"/>
    </location>
</feature>
<protein>
    <submittedName>
        <fullName evidence="3">Helix-turn-helix domain-containing protein</fullName>
    </submittedName>
</protein>
<dbReference type="AlphaFoldDB" id="A0AAW6B2R0"/>
<dbReference type="Pfam" id="PF01381">
    <property type="entry name" value="HTH_3"/>
    <property type="match status" value="1"/>
</dbReference>
<sequence>MDMLLKIKQLANQKGITISELERRINLSNGQIGKWSRQTPGIDKVQKVADYFNVSVDYLLGRKKTEEDQYEQQLVAMFRKQTDGMNDSQKEKFNKSLDKLFSVAEALLSDEDSWKGD</sequence>
<evidence type="ECO:0000259" key="2">
    <source>
        <dbReference type="PROSITE" id="PS50943"/>
    </source>
</evidence>
<dbReference type="Proteomes" id="UP001212217">
    <property type="component" value="Unassembled WGS sequence"/>
</dbReference>
<evidence type="ECO:0000313" key="3">
    <source>
        <dbReference type="EMBL" id="MDB6185828.1"/>
    </source>
</evidence>
<evidence type="ECO:0000256" key="1">
    <source>
        <dbReference type="ARBA" id="ARBA00023125"/>
    </source>
</evidence>
<reference evidence="3" key="1">
    <citation type="submission" date="2023-08" db="EMBL/GenBank/DDBJ databases">
        <title>Dental plaque isolates bound by oral lectin ZG16B.</title>
        <authorList>
            <person name="Ghosh S."/>
        </authorList>
    </citation>
    <scope>NUCLEOTIDE SEQUENCE</scope>
    <source>
        <strain evidence="3">DP3_5B</strain>
    </source>
</reference>
<dbReference type="PANTHER" id="PTHR46558">
    <property type="entry name" value="TRACRIPTIONAL REGULATORY PROTEIN-RELATED-RELATED"/>
    <property type="match status" value="1"/>
</dbReference>
<comment type="caution">
    <text evidence="3">The sequence shown here is derived from an EMBL/GenBank/DDBJ whole genome shotgun (WGS) entry which is preliminary data.</text>
</comment>
<evidence type="ECO:0000313" key="4">
    <source>
        <dbReference type="Proteomes" id="UP001212217"/>
    </source>
</evidence>
<dbReference type="PANTHER" id="PTHR46558:SF11">
    <property type="entry name" value="HTH-TYPE TRANSCRIPTIONAL REGULATOR XRE"/>
    <property type="match status" value="1"/>
</dbReference>
<keyword evidence="1" id="KW-0238">DNA-binding</keyword>
<dbReference type="InterPro" id="IPR001387">
    <property type="entry name" value="Cro/C1-type_HTH"/>
</dbReference>
<dbReference type="EMBL" id="JAQMFS010000049">
    <property type="protein sequence ID" value="MDB6185828.1"/>
    <property type="molecule type" value="Genomic_DNA"/>
</dbReference>
<dbReference type="PROSITE" id="PS50943">
    <property type="entry name" value="HTH_CROC1"/>
    <property type="match status" value="1"/>
</dbReference>
<proteinExistence type="predicted"/>
<accession>A0AAW6B2R0</accession>